<comment type="similarity">
    <text evidence="2">Belongs to the UPF0291 family.</text>
</comment>
<dbReference type="EMBL" id="JAYJLD010000021">
    <property type="protein sequence ID" value="MEB3102712.1"/>
    <property type="molecule type" value="Genomic_DNA"/>
</dbReference>
<protein>
    <recommendedName>
        <fullName evidence="2">UPF0291 protein VF724_13665</fullName>
    </recommendedName>
</protein>
<comment type="caution">
    <text evidence="3">The sequence shown here is derived from an EMBL/GenBank/DDBJ whole genome shotgun (WGS) entry which is preliminary data.</text>
</comment>
<dbReference type="Proteomes" id="UP001310386">
    <property type="component" value="Unassembled WGS sequence"/>
</dbReference>
<accession>A0ABU5ZKE1</accession>
<proteinExistence type="inferred from homology"/>
<dbReference type="Gene3D" id="1.10.287.540">
    <property type="entry name" value="Helix hairpin bin"/>
    <property type="match status" value="1"/>
</dbReference>
<sequence>MNWEQTIVRINELSRKKKSVGLTKEETLEQNRLRTIYIEKFKASLKHQLDSIRFVDNQQ</sequence>
<organism evidence="3 4">
    <name type="scientific">Ferviditalea candida</name>
    <dbReference type="NCBI Taxonomy" id="3108399"/>
    <lineage>
        <taxon>Bacteria</taxon>
        <taxon>Bacillati</taxon>
        <taxon>Bacillota</taxon>
        <taxon>Bacilli</taxon>
        <taxon>Bacillales</taxon>
        <taxon>Paenibacillaceae</taxon>
        <taxon>Ferviditalea</taxon>
    </lineage>
</organism>
<evidence type="ECO:0000256" key="2">
    <source>
        <dbReference type="HAMAP-Rule" id="MF_01103"/>
    </source>
</evidence>
<reference evidence="3" key="1">
    <citation type="submission" date="2023-12" db="EMBL/GenBank/DDBJ databases">
        <title>Fervidustalea candida gen. nov., sp. nov., a novel member of the family Paenibacillaceae isolated from a geothermal area.</title>
        <authorList>
            <person name="Li W.-J."/>
            <person name="Jiao J.-Y."/>
            <person name="Chen Y."/>
        </authorList>
    </citation>
    <scope>NUCLEOTIDE SEQUENCE</scope>
    <source>
        <strain evidence="3">SYSU GA230002</strain>
    </source>
</reference>
<evidence type="ECO:0000313" key="3">
    <source>
        <dbReference type="EMBL" id="MEB3102712.1"/>
    </source>
</evidence>
<dbReference type="RefSeq" id="WP_371754834.1">
    <property type="nucleotide sequence ID" value="NZ_JAYJLD010000021.1"/>
</dbReference>
<comment type="subcellular location">
    <subcellularLocation>
        <location evidence="2">Cytoplasm</location>
    </subcellularLocation>
</comment>
<keyword evidence="4" id="KW-1185">Reference proteome</keyword>
<evidence type="ECO:0000313" key="4">
    <source>
        <dbReference type="Proteomes" id="UP001310386"/>
    </source>
</evidence>
<dbReference type="SUPFAM" id="SSF158221">
    <property type="entry name" value="YnzC-like"/>
    <property type="match status" value="1"/>
</dbReference>
<dbReference type="PANTHER" id="PTHR37300">
    <property type="entry name" value="UPF0291 PROTEIN CBO2609/CLC_2481"/>
    <property type="match status" value="1"/>
</dbReference>
<dbReference type="Pfam" id="PF05979">
    <property type="entry name" value="DUF896"/>
    <property type="match status" value="1"/>
</dbReference>
<keyword evidence="1 2" id="KW-0963">Cytoplasm</keyword>
<dbReference type="PANTHER" id="PTHR37300:SF1">
    <property type="entry name" value="UPF0291 PROTEIN YNZC"/>
    <property type="match status" value="1"/>
</dbReference>
<dbReference type="HAMAP" id="MF_01103">
    <property type="entry name" value="UPF0291"/>
    <property type="match status" value="1"/>
</dbReference>
<gene>
    <name evidence="3" type="ORF">VF724_13665</name>
</gene>
<name>A0ABU5ZKE1_9BACL</name>
<evidence type="ECO:0000256" key="1">
    <source>
        <dbReference type="ARBA" id="ARBA00022490"/>
    </source>
</evidence>
<dbReference type="InterPro" id="IPR009242">
    <property type="entry name" value="DUF896"/>
</dbReference>